<gene>
    <name evidence="1" type="ORF">DN730_03225</name>
</gene>
<evidence type="ECO:0000313" key="1">
    <source>
        <dbReference type="EMBL" id="RDL46065.1"/>
    </source>
</evidence>
<name>A0A370UEB8_9GAMM</name>
<comment type="caution">
    <text evidence="1">The sequence shown here is derived from an EMBL/GenBank/DDBJ whole genome shotgun (WGS) entry which is preliminary data.</text>
</comment>
<proteinExistence type="predicted"/>
<dbReference type="OrthoDB" id="6077837at2"/>
<dbReference type="InterPro" id="IPR054222">
    <property type="entry name" value="DUF6942"/>
</dbReference>
<dbReference type="AlphaFoldDB" id="A0A370UEB8"/>
<protein>
    <submittedName>
        <fullName evidence="1">Uncharacterized protein</fullName>
    </submittedName>
</protein>
<sequence length="145" mass="16803">MLASQMNTKTMTFLLPNRPTLPQGVASYDAVPASVVIELNGNHWRKILTIIAKLVTVAEEDWRIVRDQFLWDRVKLIFDPDEASEGWLVIVSKQFHDDFPIPAEAEAIGARHTAHIHQKRIWCPYLDYRQFPNVLVDELVTRIRK</sequence>
<evidence type="ECO:0000313" key="2">
    <source>
        <dbReference type="Proteomes" id="UP000254326"/>
    </source>
</evidence>
<dbReference type="Pfam" id="PF22098">
    <property type="entry name" value="DUF6942"/>
    <property type="match status" value="1"/>
</dbReference>
<organism evidence="1 2">
    <name type="scientific">Marinomonas piezotolerans</name>
    <dbReference type="NCBI Taxonomy" id="2213058"/>
    <lineage>
        <taxon>Bacteria</taxon>
        <taxon>Pseudomonadati</taxon>
        <taxon>Pseudomonadota</taxon>
        <taxon>Gammaproteobacteria</taxon>
        <taxon>Oceanospirillales</taxon>
        <taxon>Oceanospirillaceae</taxon>
        <taxon>Marinomonas</taxon>
    </lineage>
</organism>
<reference evidence="1 2" key="1">
    <citation type="submission" date="2018-06" db="EMBL/GenBank/DDBJ databases">
        <title>Marinomonas sp. YLB-05 draft genome sequence.</title>
        <authorList>
            <person name="Yu L."/>
            <person name="Tang X."/>
        </authorList>
    </citation>
    <scope>NUCLEOTIDE SEQUENCE [LARGE SCALE GENOMIC DNA]</scope>
    <source>
        <strain evidence="1 2">YLB-05</strain>
    </source>
</reference>
<dbReference type="RefSeq" id="WP_115466651.1">
    <property type="nucleotide sequence ID" value="NZ_QKRA01000001.1"/>
</dbReference>
<dbReference type="Proteomes" id="UP000254326">
    <property type="component" value="Unassembled WGS sequence"/>
</dbReference>
<accession>A0A370UEB8</accession>
<keyword evidence="2" id="KW-1185">Reference proteome</keyword>
<dbReference type="EMBL" id="QKRA01000001">
    <property type="protein sequence ID" value="RDL46065.1"/>
    <property type="molecule type" value="Genomic_DNA"/>
</dbReference>